<dbReference type="GO" id="GO:0032259">
    <property type="term" value="P:methylation"/>
    <property type="evidence" value="ECO:0007669"/>
    <property type="project" value="UniProtKB-KW"/>
</dbReference>
<organism evidence="8 9">
    <name type="scientific">Rhizobium miluonense</name>
    <dbReference type="NCBI Taxonomy" id="411945"/>
    <lineage>
        <taxon>Bacteria</taxon>
        <taxon>Pseudomonadati</taxon>
        <taxon>Pseudomonadota</taxon>
        <taxon>Alphaproteobacteria</taxon>
        <taxon>Hyphomicrobiales</taxon>
        <taxon>Rhizobiaceae</taxon>
        <taxon>Rhizobium/Agrobacterium group</taxon>
        <taxon>Rhizobium</taxon>
    </lineage>
</organism>
<keyword evidence="4 6" id="KW-0808">Transferase</keyword>
<dbReference type="InterPro" id="IPR014777">
    <property type="entry name" value="4pyrrole_Mease_sub1"/>
</dbReference>
<comment type="catalytic activity">
    <reaction evidence="6">
        <text>precorrin-5 + S-adenosyl-L-methionine + H2O = precorrin-6A + acetate + S-adenosyl-L-homocysteine + 2 H(+)</text>
        <dbReference type="Rhea" id="RHEA:18261"/>
        <dbReference type="ChEBI" id="CHEBI:15377"/>
        <dbReference type="ChEBI" id="CHEBI:15378"/>
        <dbReference type="ChEBI" id="CHEBI:30089"/>
        <dbReference type="ChEBI" id="CHEBI:57856"/>
        <dbReference type="ChEBI" id="CHEBI:59789"/>
        <dbReference type="ChEBI" id="CHEBI:77871"/>
        <dbReference type="ChEBI" id="CHEBI:77872"/>
        <dbReference type="EC" id="2.1.1.152"/>
    </reaction>
</comment>
<dbReference type="InterPro" id="IPR000878">
    <property type="entry name" value="4pyrrol_Mease"/>
</dbReference>
<reference evidence="9" key="1">
    <citation type="submission" date="2016-08" db="EMBL/GenBank/DDBJ databases">
        <authorList>
            <person name="Varghese N."/>
            <person name="Submissions Spin"/>
        </authorList>
    </citation>
    <scope>NUCLEOTIDE SEQUENCE [LARGE SCALE GENOMIC DNA]</scope>
    <source>
        <strain evidence="9">HAMBI 2971</strain>
    </source>
</reference>
<dbReference type="InterPro" id="IPR014776">
    <property type="entry name" value="4pyrrole_Mease_sub2"/>
</dbReference>
<comment type="pathway">
    <text evidence="1">Cofactor biosynthesis; adenosylcobalamin biosynthesis.</text>
</comment>
<keyword evidence="2" id="KW-0169">Cobalamin biosynthesis</keyword>
<evidence type="ECO:0000256" key="6">
    <source>
        <dbReference type="PIRNR" id="PIRNR036525"/>
    </source>
</evidence>
<dbReference type="GO" id="GO:0009236">
    <property type="term" value="P:cobalamin biosynthetic process"/>
    <property type="evidence" value="ECO:0007669"/>
    <property type="project" value="UniProtKB-KW"/>
</dbReference>
<dbReference type="STRING" id="411945.GA0061102_100591"/>
<dbReference type="RefSeq" id="WP_092845658.1">
    <property type="nucleotide sequence ID" value="NZ_FMAH01000005.1"/>
</dbReference>
<protein>
    <recommendedName>
        <fullName evidence="6">Precorrin-6A synthase [deacetylating]</fullName>
        <ecNumber evidence="6">2.1.1.152</ecNumber>
    </recommendedName>
</protein>
<dbReference type="PANTHER" id="PTHR43467">
    <property type="entry name" value="COBALT-PRECORRIN-2 C(20)-METHYLTRANSFERASE"/>
    <property type="match status" value="1"/>
</dbReference>
<name>A0A1C3URB8_9HYPH</name>
<feature type="domain" description="Tetrapyrrole methylase" evidence="7">
    <location>
        <begin position="3"/>
        <end position="224"/>
    </location>
</feature>
<dbReference type="PANTHER" id="PTHR43467:SF1">
    <property type="entry name" value="PRECORRIN-6A SYNTHASE [DEACETYLATING]"/>
    <property type="match status" value="1"/>
</dbReference>
<dbReference type="GO" id="GO:0043819">
    <property type="term" value="F:precorrin-6A synthase (deacetylating) activity"/>
    <property type="evidence" value="ECO:0007669"/>
    <property type="project" value="UniProtKB-EC"/>
</dbReference>
<dbReference type="AlphaFoldDB" id="A0A1C3URB8"/>
<proteinExistence type="predicted"/>
<evidence type="ECO:0000256" key="3">
    <source>
        <dbReference type="ARBA" id="ARBA00022603"/>
    </source>
</evidence>
<dbReference type="Proteomes" id="UP000199435">
    <property type="component" value="Unassembled WGS sequence"/>
</dbReference>
<evidence type="ECO:0000256" key="1">
    <source>
        <dbReference type="ARBA" id="ARBA00004953"/>
    </source>
</evidence>
<dbReference type="Gene3D" id="3.40.1010.10">
    <property type="entry name" value="Cobalt-precorrin-4 Transmethylase, Domain 1"/>
    <property type="match status" value="1"/>
</dbReference>
<evidence type="ECO:0000256" key="4">
    <source>
        <dbReference type="ARBA" id="ARBA00022679"/>
    </source>
</evidence>
<keyword evidence="5 6" id="KW-0949">S-adenosyl-L-methionine</keyword>
<dbReference type="OrthoDB" id="9787471at2"/>
<dbReference type="Pfam" id="PF00590">
    <property type="entry name" value="TP_methylase"/>
    <property type="match status" value="1"/>
</dbReference>
<keyword evidence="9" id="KW-1185">Reference proteome</keyword>
<dbReference type="NCBIfam" id="TIGR02434">
    <property type="entry name" value="CobF"/>
    <property type="match status" value="1"/>
</dbReference>
<evidence type="ECO:0000313" key="9">
    <source>
        <dbReference type="Proteomes" id="UP000199435"/>
    </source>
</evidence>
<dbReference type="Gene3D" id="3.30.950.10">
    <property type="entry name" value="Methyltransferase, Cobalt-precorrin-4 Transmethylase, Domain 2"/>
    <property type="match status" value="1"/>
</dbReference>
<accession>A0A1C3URB8</accession>
<evidence type="ECO:0000313" key="8">
    <source>
        <dbReference type="EMBL" id="SCB18002.1"/>
    </source>
</evidence>
<gene>
    <name evidence="8" type="ORF">GA0061102_100591</name>
</gene>
<evidence type="ECO:0000259" key="7">
    <source>
        <dbReference type="Pfam" id="PF00590"/>
    </source>
</evidence>
<dbReference type="SUPFAM" id="SSF53790">
    <property type="entry name" value="Tetrapyrrole methylase"/>
    <property type="match status" value="1"/>
</dbReference>
<dbReference type="EC" id="2.1.1.152" evidence="6"/>
<dbReference type="InterPro" id="IPR035996">
    <property type="entry name" value="4pyrrol_Methylase_sf"/>
</dbReference>
<comment type="function">
    <text evidence="6">Catalyzes the methylation of C-1 in precorrin-5 and the subsequent extrusion of acetic acid from the resulting intermediate to form cobalt-precorrin-6A.</text>
</comment>
<dbReference type="EMBL" id="FMAH01000005">
    <property type="protein sequence ID" value="SCB18002.1"/>
    <property type="molecule type" value="Genomic_DNA"/>
</dbReference>
<dbReference type="PIRSF" id="PIRSF036525">
    <property type="entry name" value="CobF"/>
    <property type="match status" value="1"/>
</dbReference>
<dbReference type="InterPro" id="IPR012797">
    <property type="entry name" value="CobF"/>
</dbReference>
<keyword evidence="3 6" id="KW-0489">Methyltransferase</keyword>
<evidence type="ECO:0000256" key="5">
    <source>
        <dbReference type="ARBA" id="ARBA00022691"/>
    </source>
</evidence>
<evidence type="ECO:0000256" key="2">
    <source>
        <dbReference type="ARBA" id="ARBA00022573"/>
    </source>
</evidence>
<sequence length="258" mass="28675">MRHIYIVGIGTGNPEHMTVQAINALNAASVIFIPSKGAAKTELADVRRDICQRYVTSKTTGFIGYDVPSRRTADRSYVQGVDDWHEEISAIYERLFLEHLTEDESAAFLVWGDPGLYDSTLRIIERVVARGNVALDYSVIPGITSIQALTASHRIALNLVGKPVQITTGRRLAESFPGIAETAVVMLDGEQAFSKIDDPEAYIYWGAYLGTKDEIIIAGRLADVSERIVSTREEARARHGWIMDIYLLRKGDDFDDRA</sequence>
<dbReference type="CDD" id="cd11643">
    <property type="entry name" value="Precorrin-6A-synthase"/>
    <property type="match status" value="1"/>
</dbReference>